<dbReference type="Proteomes" id="UP000032303">
    <property type="component" value="Chromosome 1"/>
</dbReference>
<feature type="domain" description="HTH gntR-type" evidence="6">
    <location>
        <begin position="15"/>
        <end position="82"/>
    </location>
</feature>
<dbReference type="SMART" id="SM00345">
    <property type="entry name" value="HTH_GNTR"/>
    <property type="match status" value="1"/>
</dbReference>
<evidence type="ECO:0000313" key="8">
    <source>
        <dbReference type="Proteomes" id="UP000032303"/>
    </source>
</evidence>
<name>A0A0C5WHG4_9GAMM</name>
<dbReference type="PANTHER" id="PTHR46577">
    <property type="entry name" value="HTH-TYPE TRANSCRIPTIONAL REGULATORY PROTEIN GABR"/>
    <property type="match status" value="1"/>
</dbReference>
<dbReference type="CDD" id="cd00609">
    <property type="entry name" value="AAT_like"/>
    <property type="match status" value="1"/>
</dbReference>
<dbReference type="Pfam" id="PF00392">
    <property type="entry name" value="GntR"/>
    <property type="match status" value="1"/>
</dbReference>
<keyword evidence="5" id="KW-0804">Transcription</keyword>
<dbReference type="HOGENOM" id="CLU_017584_0_1_6"/>
<sequence length="494" mass="55717">MKSEHLIHIQFSPERSLQEQIREHLLEKINDGFFSDKALPSCRKLATMLRVSRNTVVLVYDRLVDEGYLLSHQRSGYFVNPASSSLPPLSPSSLPSNGARPAQFWYNRIKPELSQQRNIEKPSDWQQYPYPFIFGQPDHSLFPLNHWRECGRLAQRASVIKDWISDSIDSDDPALVKQIQSNVLSKRGIHARPEQILITIGTQNSLYLLASLLSNGTTTIGVEDPGYPDARNIFASHGAAIQPLPIDQQGLTLNPSLYRCDYVYTTPSHQVPTNVTMSMARRKALLEAAESHDLVIIEDDYDSEVNLIAEPLPSLKSLDDSGRVIYVGSLSKSLSPGLRVGFMVADEALITAARQLRRLMYRHPPSNNQRTCALFISMGYYDTYLRKLRSHYSEKWQIMRQSIEAYLPQCITNQTLGGSAFWLKLPDGVCAQSLQYQARQAGVLIEDGDVHFLTPHNQSQGFIRLGFFAIPENKIEPGIRKLAEIIAQLSPQKS</sequence>
<dbReference type="InterPro" id="IPR015424">
    <property type="entry name" value="PyrdxlP-dep_Trfase"/>
</dbReference>
<evidence type="ECO:0000256" key="4">
    <source>
        <dbReference type="ARBA" id="ARBA00023125"/>
    </source>
</evidence>
<dbReference type="SUPFAM" id="SSF53383">
    <property type="entry name" value="PLP-dependent transferases"/>
    <property type="match status" value="1"/>
</dbReference>
<dbReference type="Pfam" id="PF00155">
    <property type="entry name" value="Aminotran_1_2"/>
    <property type="match status" value="1"/>
</dbReference>
<gene>
    <name evidence="7" type="ORF">H744_1c1565</name>
</gene>
<dbReference type="PROSITE" id="PS50949">
    <property type="entry name" value="HTH_GNTR"/>
    <property type="match status" value="1"/>
</dbReference>
<proteinExistence type="inferred from homology"/>
<dbReference type="PATRIC" id="fig|658445.3.peg.1694"/>
<organism evidence="7 8">
    <name type="scientific">Photobacterium gaetbulicola Gung47</name>
    <dbReference type="NCBI Taxonomy" id="658445"/>
    <lineage>
        <taxon>Bacteria</taxon>
        <taxon>Pseudomonadati</taxon>
        <taxon>Pseudomonadota</taxon>
        <taxon>Gammaproteobacteria</taxon>
        <taxon>Vibrionales</taxon>
        <taxon>Vibrionaceae</taxon>
        <taxon>Photobacterium</taxon>
    </lineage>
</organism>
<dbReference type="InterPro" id="IPR000524">
    <property type="entry name" value="Tscrpt_reg_HTH_GntR"/>
</dbReference>
<evidence type="ECO:0000256" key="3">
    <source>
        <dbReference type="ARBA" id="ARBA00023015"/>
    </source>
</evidence>
<dbReference type="SUPFAM" id="SSF46785">
    <property type="entry name" value="Winged helix' DNA-binding domain"/>
    <property type="match status" value="1"/>
</dbReference>
<dbReference type="InterPro" id="IPR051446">
    <property type="entry name" value="HTH_trans_reg/aminotransferase"/>
</dbReference>
<keyword evidence="4" id="KW-0238">DNA-binding</keyword>
<dbReference type="GO" id="GO:0003700">
    <property type="term" value="F:DNA-binding transcription factor activity"/>
    <property type="evidence" value="ECO:0007669"/>
    <property type="project" value="InterPro"/>
</dbReference>
<dbReference type="GO" id="GO:0003677">
    <property type="term" value="F:DNA binding"/>
    <property type="evidence" value="ECO:0007669"/>
    <property type="project" value="UniProtKB-KW"/>
</dbReference>
<evidence type="ECO:0000313" key="7">
    <source>
        <dbReference type="EMBL" id="AJR06583.1"/>
    </source>
</evidence>
<dbReference type="CDD" id="cd07377">
    <property type="entry name" value="WHTH_GntR"/>
    <property type="match status" value="1"/>
</dbReference>
<dbReference type="EMBL" id="CP005973">
    <property type="protein sequence ID" value="AJR06583.1"/>
    <property type="molecule type" value="Genomic_DNA"/>
</dbReference>
<dbReference type="InterPro" id="IPR036390">
    <property type="entry name" value="WH_DNA-bd_sf"/>
</dbReference>
<keyword evidence="8" id="KW-1185">Reference proteome</keyword>
<accession>A0A0C5WHG4</accession>
<comment type="similarity">
    <text evidence="1">In the C-terminal section; belongs to the class-I pyridoxal-phosphate-dependent aminotransferase family.</text>
</comment>
<dbReference type="InterPro" id="IPR036388">
    <property type="entry name" value="WH-like_DNA-bd_sf"/>
</dbReference>
<dbReference type="InterPro" id="IPR004839">
    <property type="entry name" value="Aminotransferase_I/II_large"/>
</dbReference>
<evidence type="ECO:0000256" key="1">
    <source>
        <dbReference type="ARBA" id="ARBA00005384"/>
    </source>
</evidence>
<reference evidence="7 8" key="1">
    <citation type="submission" date="2013-05" db="EMBL/GenBank/DDBJ databases">
        <title>Complete genome sequence of the lipase-producing bacterium Photobacterium gaetbulicola Gung47.</title>
        <authorList>
            <person name="Kim Y.-O."/>
        </authorList>
    </citation>
    <scope>NUCLEOTIDE SEQUENCE [LARGE SCALE GENOMIC DNA]</scope>
    <source>
        <strain evidence="7 8">Gung47</strain>
    </source>
</reference>
<protein>
    <submittedName>
        <fullName evidence="7">Putative transcriptional regulator</fullName>
    </submittedName>
</protein>
<dbReference type="KEGG" id="pgb:H744_1c1565"/>
<evidence type="ECO:0000259" key="6">
    <source>
        <dbReference type="PROSITE" id="PS50949"/>
    </source>
</evidence>
<keyword evidence="3" id="KW-0805">Transcription regulation</keyword>
<dbReference type="OrthoDB" id="9808770at2"/>
<dbReference type="STRING" id="658445.H744_1c1565"/>
<dbReference type="Gene3D" id="1.10.10.10">
    <property type="entry name" value="Winged helix-like DNA-binding domain superfamily/Winged helix DNA-binding domain"/>
    <property type="match status" value="1"/>
</dbReference>
<dbReference type="AlphaFoldDB" id="A0A0C5WHG4"/>
<dbReference type="PANTHER" id="PTHR46577:SF1">
    <property type="entry name" value="HTH-TYPE TRANSCRIPTIONAL REGULATORY PROTEIN GABR"/>
    <property type="match status" value="1"/>
</dbReference>
<evidence type="ECO:0000256" key="5">
    <source>
        <dbReference type="ARBA" id="ARBA00023163"/>
    </source>
</evidence>
<keyword evidence="2" id="KW-0663">Pyridoxal phosphate</keyword>
<dbReference type="Gene3D" id="3.40.640.10">
    <property type="entry name" value="Type I PLP-dependent aspartate aminotransferase-like (Major domain)"/>
    <property type="match status" value="1"/>
</dbReference>
<dbReference type="InterPro" id="IPR015421">
    <property type="entry name" value="PyrdxlP-dep_Trfase_major"/>
</dbReference>
<evidence type="ECO:0000256" key="2">
    <source>
        <dbReference type="ARBA" id="ARBA00022898"/>
    </source>
</evidence>
<dbReference type="GO" id="GO:0030170">
    <property type="term" value="F:pyridoxal phosphate binding"/>
    <property type="evidence" value="ECO:0007669"/>
    <property type="project" value="InterPro"/>
</dbReference>